<name>A0ABZ0N898_CERBT</name>
<dbReference type="RefSeq" id="XP_065458081.1">
    <property type="nucleotide sequence ID" value="XM_065602009.1"/>
</dbReference>
<dbReference type="Proteomes" id="UP001302367">
    <property type="component" value="Chromosome 1"/>
</dbReference>
<keyword evidence="2" id="KW-1185">Reference proteome</keyword>
<sequence>MAQLLAQTTMNQPKAITEPPGLAECVAEATQHAADPSQFYNDNNLPPKAMVLYDELGNASKTGDLAAVKNTPSTSWN</sequence>
<gene>
    <name evidence="1" type="ORF">RHO25_000360</name>
</gene>
<organism evidence="1 2">
    <name type="scientific">Cercospora beticola</name>
    <name type="common">Sugarbeet leaf spot fungus</name>
    <dbReference type="NCBI Taxonomy" id="122368"/>
    <lineage>
        <taxon>Eukaryota</taxon>
        <taxon>Fungi</taxon>
        <taxon>Dikarya</taxon>
        <taxon>Ascomycota</taxon>
        <taxon>Pezizomycotina</taxon>
        <taxon>Dothideomycetes</taxon>
        <taxon>Dothideomycetidae</taxon>
        <taxon>Mycosphaerellales</taxon>
        <taxon>Mycosphaerellaceae</taxon>
        <taxon>Cercospora</taxon>
    </lineage>
</organism>
<evidence type="ECO:0000313" key="2">
    <source>
        <dbReference type="Proteomes" id="UP001302367"/>
    </source>
</evidence>
<reference evidence="1 2" key="1">
    <citation type="submission" date="2023-09" db="EMBL/GenBank/DDBJ databases">
        <title>Complete-Gapless Cercospora beticola genome.</title>
        <authorList>
            <person name="Wyatt N.A."/>
            <person name="Spanner R.E."/>
            <person name="Bolton M.D."/>
        </authorList>
    </citation>
    <scope>NUCLEOTIDE SEQUENCE [LARGE SCALE GENOMIC DNA]</scope>
    <source>
        <strain evidence="1">Cb09-40</strain>
    </source>
</reference>
<accession>A0ABZ0N898</accession>
<proteinExistence type="predicted"/>
<dbReference type="GeneID" id="90643687"/>
<evidence type="ECO:0000313" key="1">
    <source>
        <dbReference type="EMBL" id="WPA95757.1"/>
    </source>
</evidence>
<dbReference type="EMBL" id="CP134184">
    <property type="protein sequence ID" value="WPA95757.1"/>
    <property type="molecule type" value="Genomic_DNA"/>
</dbReference>
<protein>
    <submittedName>
        <fullName evidence="1">Uncharacterized protein</fullName>
    </submittedName>
</protein>